<proteinExistence type="predicted"/>
<protein>
    <submittedName>
        <fullName evidence="1">Uncharacterized protein</fullName>
    </submittedName>
</protein>
<dbReference type="AlphaFoldDB" id="A0A6C0IZ27"/>
<sequence>MIPQQYQALPPVIPVPTASTSYQQLLTDLAGLRATNTIVSFTQSGRSSMVDSID</sequence>
<evidence type="ECO:0000313" key="1">
    <source>
        <dbReference type="EMBL" id="QHT97830.1"/>
    </source>
</evidence>
<reference evidence="1" key="1">
    <citation type="journal article" date="2020" name="Nature">
        <title>Giant virus diversity and host interactions through global metagenomics.</title>
        <authorList>
            <person name="Schulz F."/>
            <person name="Roux S."/>
            <person name="Paez-Espino D."/>
            <person name="Jungbluth S."/>
            <person name="Walsh D.A."/>
            <person name="Denef V.J."/>
            <person name="McMahon K.D."/>
            <person name="Konstantinidis K.T."/>
            <person name="Eloe-Fadrosh E.A."/>
            <person name="Kyrpides N.C."/>
            <person name="Woyke T."/>
        </authorList>
    </citation>
    <scope>NUCLEOTIDE SEQUENCE</scope>
    <source>
        <strain evidence="1">GVMAG-M-3300025572-1</strain>
    </source>
</reference>
<accession>A0A6C0IZ27</accession>
<dbReference type="EMBL" id="MN740283">
    <property type="protein sequence ID" value="QHT97830.1"/>
    <property type="molecule type" value="Genomic_DNA"/>
</dbReference>
<name>A0A6C0IZ27_9ZZZZ</name>
<organism evidence="1">
    <name type="scientific">viral metagenome</name>
    <dbReference type="NCBI Taxonomy" id="1070528"/>
    <lineage>
        <taxon>unclassified sequences</taxon>
        <taxon>metagenomes</taxon>
        <taxon>organismal metagenomes</taxon>
    </lineage>
</organism>